<dbReference type="Gene3D" id="3.80.10.10">
    <property type="entry name" value="Ribonuclease Inhibitor"/>
    <property type="match status" value="1"/>
</dbReference>
<accession>A0AA88U8S0</accession>
<dbReference type="InterPro" id="IPR032675">
    <property type="entry name" value="LRR_dom_sf"/>
</dbReference>
<comment type="subcellular location">
    <subcellularLocation>
        <location evidence="1">Cell membrane</location>
        <topology evidence="1">Single-pass type I membrane protein</topology>
    </subcellularLocation>
</comment>
<organism evidence="11 12">
    <name type="scientific">Escallonia rubra</name>
    <dbReference type="NCBI Taxonomy" id="112253"/>
    <lineage>
        <taxon>Eukaryota</taxon>
        <taxon>Viridiplantae</taxon>
        <taxon>Streptophyta</taxon>
        <taxon>Embryophyta</taxon>
        <taxon>Tracheophyta</taxon>
        <taxon>Spermatophyta</taxon>
        <taxon>Magnoliopsida</taxon>
        <taxon>eudicotyledons</taxon>
        <taxon>Gunneridae</taxon>
        <taxon>Pentapetalae</taxon>
        <taxon>asterids</taxon>
        <taxon>campanulids</taxon>
        <taxon>Escalloniales</taxon>
        <taxon>Escalloniaceae</taxon>
        <taxon>Escallonia</taxon>
    </lineage>
</organism>
<keyword evidence="8" id="KW-0472">Membrane</keyword>
<dbReference type="SUPFAM" id="SSF52058">
    <property type="entry name" value="L domain-like"/>
    <property type="match status" value="1"/>
</dbReference>
<evidence type="ECO:0000256" key="10">
    <source>
        <dbReference type="ARBA" id="ARBA00023180"/>
    </source>
</evidence>
<evidence type="ECO:0000256" key="7">
    <source>
        <dbReference type="ARBA" id="ARBA00022989"/>
    </source>
</evidence>
<dbReference type="GO" id="GO:0005886">
    <property type="term" value="C:plasma membrane"/>
    <property type="evidence" value="ECO:0007669"/>
    <property type="project" value="UniProtKB-SubCell"/>
</dbReference>
<reference evidence="11" key="1">
    <citation type="submission" date="2022-12" db="EMBL/GenBank/DDBJ databases">
        <title>Draft genome assemblies for two species of Escallonia (Escalloniales).</title>
        <authorList>
            <person name="Chanderbali A."/>
            <person name="Dervinis C."/>
            <person name="Anghel I."/>
            <person name="Soltis D."/>
            <person name="Soltis P."/>
            <person name="Zapata F."/>
        </authorList>
    </citation>
    <scope>NUCLEOTIDE SEQUENCE</scope>
    <source>
        <strain evidence="11">UCBG92.1500</strain>
        <tissue evidence="11">Leaf</tissue>
    </source>
</reference>
<evidence type="ECO:0000256" key="5">
    <source>
        <dbReference type="ARBA" id="ARBA00022692"/>
    </source>
</evidence>
<evidence type="ECO:0000256" key="8">
    <source>
        <dbReference type="ARBA" id="ARBA00023136"/>
    </source>
</evidence>
<dbReference type="PANTHER" id="PTHR27004:SF447">
    <property type="entry name" value="RECEPTOR LIKE PROTEIN 30-LIKE"/>
    <property type="match status" value="1"/>
</dbReference>
<comment type="caution">
    <text evidence="11">The sequence shown here is derived from an EMBL/GenBank/DDBJ whole genome shotgun (WGS) entry which is preliminary data.</text>
</comment>
<evidence type="ECO:0000256" key="9">
    <source>
        <dbReference type="ARBA" id="ARBA00023170"/>
    </source>
</evidence>
<sequence length="137" mass="15059">MAASLRKLEDLLEFNISSNFMSGLIPSAIASLKATSEAPKEVCRTWLFSPWHIIDYKGLEILDLSDNNLSGIIPNSMIELSHLGCFNVITEYSCMAASLGNLKDLLEFNISSNFISGLTPSAIASLKHFSFPNKEET</sequence>
<evidence type="ECO:0000256" key="2">
    <source>
        <dbReference type="ARBA" id="ARBA00009592"/>
    </source>
</evidence>
<comment type="similarity">
    <text evidence="2">Belongs to the RLP family.</text>
</comment>
<proteinExistence type="inferred from homology"/>
<evidence type="ECO:0000256" key="4">
    <source>
        <dbReference type="ARBA" id="ARBA00022614"/>
    </source>
</evidence>
<dbReference type="InterPro" id="IPR001611">
    <property type="entry name" value="Leu-rich_rpt"/>
</dbReference>
<keyword evidence="5" id="KW-0812">Transmembrane</keyword>
<keyword evidence="9" id="KW-0675">Receptor</keyword>
<keyword evidence="4" id="KW-0433">Leucine-rich repeat</keyword>
<keyword evidence="3" id="KW-1003">Cell membrane</keyword>
<protein>
    <submittedName>
        <fullName evidence="11">Uncharacterized protein</fullName>
    </submittedName>
</protein>
<dbReference type="EMBL" id="JAVXUO010002227">
    <property type="protein sequence ID" value="KAK2975150.1"/>
    <property type="molecule type" value="Genomic_DNA"/>
</dbReference>
<evidence type="ECO:0000313" key="11">
    <source>
        <dbReference type="EMBL" id="KAK2975150.1"/>
    </source>
</evidence>
<dbReference type="Pfam" id="PF00560">
    <property type="entry name" value="LRR_1"/>
    <property type="match status" value="3"/>
</dbReference>
<keyword evidence="6" id="KW-0677">Repeat</keyword>
<dbReference type="AlphaFoldDB" id="A0AA88U8S0"/>
<dbReference type="Proteomes" id="UP001187471">
    <property type="component" value="Unassembled WGS sequence"/>
</dbReference>
<dbReference type="PANTHER" id="PTHR27004">
    <property type="entry name" value="RECEPTOR-LIKE PROTEIN 12 ISOFORM X1"/>
    <property type="match status" value="1"/>
</dbReference>
<keyword evidence="12" id="KW-1185">Reference proteome</keyword>
<keyword evidence="10" id="KW-0325">Glycoprotein</keyword>
<keyword evidence="7" id="KW-1133">Transmembrane helix</keyword>
<gene>
    <name evidence="11" type="ORF">RJ640_017363</name>
</gene>
<evidence type="ECO:0000256" key="1">
    <source>
        <dbReference type="ARBA" id="ARBA00004251"/>
    </source>
</evidence>
<evidence type="ECO:0000256" key="3">
    <source>
        <dbReference type="ARBA" id="ARBA00022475"/>
    </source>
</evidence>
<evidence type="ECO:0000313" key="12">
    <source>
        <dbReference type="Proteomes" id="UP001187471"/>
    </source>
</evidence>
<evidence type="ECO:0000256" key="6">
    <source>
        <dbReference type="ARBA" id="ARBA00022737"/>
    </source>
</evidence>
<name>A0AA88U8S0_9ASTE</name>